<feature type="domain" description="MobA-like NTP transferase" evidence="10">
    <location>
        <begin position="20"/>
        <end position="143"/>
    </location>
</feature>
<sequence>MLAIPLGTLPTRRFVSTRLALIPAAGRGQRLDQINQPKPLVPVGGVPLIVRTLRQLEASGIERAVVVVGYRADEVVRKLAAYPGLKIQVEFVRAEWERGLAASLLAARKSVQEPFVLAMADHVFDDAVIGTVCAAKARGVSMLVDTKPGPDVDLDTAVRVHVDNGVVDGIGQGLEGYNGVDAGLFHATPELFDALDEALRTRDGHVDLSHGLRLLAAKNQVHAIEVSGFWLDVDTPSDLVRAEMWQRAKRRAQQVTHASVATGSSAEPAAVFHTGKSTPTEVLIGRGWVRRPDELHFIPDECASSPIWVITDETVNSIYGAEFVGRLRKIGYDIHLVVTPDGEESKSLQNYNRVVERVLGEGIDERSVIVSLGGGVVCNLAGFIASTLYRGVHLIHFPTTLMAQCDAAISHKQGLNGSRGKNLVGAYYAPTRIVVDVEALSTLEDWRIPDGLSEVVKHALGQDASYFDYLMGYSGKHDDLDFLETVVRKNVELKCEIMAVDPQEKRQGMVLQYGHTMGHPIEFLSSYELSHGQAVGIGMHVAAHVSNLLGGCSDEVVRQHREVIQKYGLPIHIPPHIKVDQILDAARFNKRYLVEGTRMALLSGIGELWQVADEFVIPVPDEVLREALSRSFA</sequence>
<evidence type="ECO:0000256" key="6">
    <source>
        <dbReference type="ARBA" id="ARBA00022833"/>
    </source>
</evidence>
<evidence type="ECO:0000256" key="3">
    <source>
        <dbReference type="ARBA" id="ARBA00001947"/>
    </source>
</evidence>
<evidence type="ECO:0000256" key="2">
    <source>
        <dbReference type="ARBA" id="ARBA00001941"/>
    </source>
</evidence>
<evidence type="ECO:0000313" key="12">
    <source>
        <dbReference type="EMBL" id="QED28590.1"/>
    </source>
</evidence>
<dbReference type="Proteomes" id="UP000321595">
    <property type="component" value="Chromosome"/>
</dbReference>
<dbReference type="InterPro" id="IPR025877">
    <property type="entry name" value="MobA-like_NTP_Trfase"/>
</dbReference>
<keyword evidence="5" id="KW-0547">Nucleotide-binding</keyword>
<evidence type="ECO:0008006" key="14">
    <source>
        <dbReference type="Google" id="ProtNLM"/>
    </source>
</evidence>
<evidence type="ECO:0000256" key="8">
    <source>
        <dbReference type="ARBA" id="ARBA00023239"/>
    </source>
</evidence>
<dbReference type="InterPro" id="IPR056179">
    <property type="entry name" value="DHQS_C"/>
</dbReference>
<proteinExistence type="predicted"/>
<evidence type="ECO:0000256" key="1">
    <source>
        <dbReference type="ARBA" id="ARBA00001911"/>
    </source>
</evidence>
<keyword evidence="8" id="KW-0456">Lyase</keyword>
<dbReference type="InterPro" id="IPR030960">
    <property type="entry name" value="DHQS/DOIS_N"/>
</dbReference>
<dbReference type="GO" id="GO:0046872">
    <property type="term" value="F:metal ion binding"/>
    <property type="evidence" value="ECO:0007669"/>
    <property type="project" value="UniProtKB-KW"/>
</dbReference>
<comment type="cofactor">
    <cofactor evidence="2">
        <name>Co(2+)</name>
        <dbReference type="ChEBI" id="CHEBI:48828"/>
    </cofactor>
</comment>
<dbReference type="CDD" id="cd08197">
    <property type="entry name" value="DOIS"/>
    <property type="match status" value="1"/>
</dbReference>
<evidence type="ECO:0000259" key="11">
    <source>
        <dbReference type="Pfam" id="PF24621"/>
    </source>
</evidence>
<protein>
    <recommendedName>
        <fullName evidence="14">3-dehydroquinate synthase</fullName>
    </recommendedName>
</protein>
<dbReference type="GO" id="GO:0016779">
    <property type="term" value="F:nucleotidyltransferase activity"/>
    <property type="evidence" value="ECO:0007669"/>
    <property type="project" value="UniProtKB-ARBA"/>
</dbReference>
<feature type="domain" description="3-dehydroquinate synthase N-terminal" evidence="9">
    <location>
        <begin position="337"/>
        <end position="445"/>
    </location>
</feature>
<gene>
    <name evidence="12" type="ORF">FRD01_15380</name>
</gene>
<dbReference type="Gene3D" id="1.20.1090.10">
    <property type="entry name" value="Dehydroquinate synthase-like - alpha domain"/>
    <property type="match status" value="1"/>
</dbReference>
<dbReference type="OrthoDB" id="9806583at2"/>
<evidence type="ECO:0000313" key="13">
    <source>
        <dbReference type="Proteomes" id="UP000321595"/>
    </source>
</evidence>
<dbReference type="EMBL" id="CP042467">
    <property type="protein sequence ID" value="QED28590.1"/>
    <property type="molecule type" value="Genomic_DNA"/>
</dbReference>
<dbReference type="InterPro" id="IPR029044">
    <property type="entry name" value="Nucleotide-diphossugar_trans"/>
</dbReference>
<comment type="cofactor">
    <cofactor evidence="3">
        <name>Zn(2+)</name>
        <dbReference type="ChEBI" id="CHEBI:29105"/>
    </cofactor>
</comment>
<dbReference type="Gene3D" id="3.40.50.1970">
    <property type="match status" value="1"/>
</dbReference>
<keyword evidence="4" id="KW-0479">Metal-binding</keyword>
<comment type="cofactor">
    <cofactor evidence="1">
        <name>NAD(+)</name>
        <dbReference type="ChEBI" id="CHEBI:57540"/>
    </cofactor>
</comment>
<reference evidence="12 13" key="1">
    <citation type="submission" date="2019-08" db="EMBL/GenBank/DDBJ databases">
        <authorList>
            <person name="Liang Q."/>
        </authorList>
    </citation>
    <scope>NUCLEOTIDE SEQUENCE [LARGE SCALE GENOMIC DNA]</scope>
    <source>
        <strain evidence="12 13">V1718</strain>
    </source>
</reference>
<keyword evidence="6" id="KW-0862">Zinc</keyword>
<evidence type="ECO:0000256" key="4">
    <source>
        <dbReference type="ARBA" id="ARBA00022723"/>
    </source>
</evidence>
<dbReference type="KEGG" id="bbae:FRD01_15380"/>
<dbReference type="GO" id="GO:0003856">
    <property type="term" value="F:3-dehydroquinate synthase activity"/>
    <property type="evidence" value="ECO:0007669"/>
    <property type="project" value="TreeGrafter"/>
</dbReference>
<evidence type="ECO:0000256" key="7">
    <source>
        <dbReference type="ARBA" id="ARBA00023027"/>
    </source>
</evidence>
<dbReference type="PANTHER" id="PTHR43622">
    <property type="entry name" value="3-DEHYDROQUINATE SYNTHASE"/>
    <property type="match status" value="1"/>
</dbReference>
<organism evidence="12 13">
    <name type="scientific">Microvenator marinus</name>
    <dbReference type="NCBI Taxonomy" id="2600177"/>
    <lineage>
        <taxon>Bacteria</taxon>
        <taxon>Deltaproteobacteria</taxon>
        <taxon>Bradymonadales</taxon>
        <taxon>Microvenatoraceae</taxon>
        <taxon>Microvenator</taxon>
    </lineage>
</organism>
<dbReference type="SUPFAM" id="SSF56796">
    <property type="entry name" value="Dehydroquinate synthase-like"/>
    <property type="match status" value="1"/>
</dbReference>
<dbReference type="PANTHER" id="PTHR43622:SF1">
    <property type="entry name" value="3-DEHYDROQUINATE SYNTHASE"/>
    <property type="match status" value="1"/>
</dbReference>
<evidence type="ECO:0000256" key="5">
    <source>
        <dbReference type="ARBA" id="ARBA00022741"/>
    </source>
</evidence>
<dbReference type="Pfam" id="PF24621">
    <property type="entry name" value="DHQS_C"/>
    <property type="match status" value="1"/>
</dbReference>
<keyword evidence="13" id="KW-1185">Reference proteome</keyword>
<evidence type="ECO:0000259" key="9">
    <source>
        <dbReference type="Pfam" id="PF01761"/>
    </source>
</evidence>
<feature type="domain" description="3-dehydroquinate synthase C-terminal" evidence="11">
    <location>
        <begin position="451"/>
        <end position="590"/>
    </location>
</feature>
<dbReference type="SUPFAM" id="SSF53448">
    <property type="entry name" value="Nucleotide-diphospho-sugar transferases"/>
    <property type="match status" value="1"/>
</dbReference>
<dbReference type="FunFam" id="3.40.50.1970:FF:000007">
    <property type="entry name" value="Pentafunctional AROM polypeptide"/>
    <property type="match status" value="1"/>
</dbReference>
<name>A0A5B8XSE7_9DELT</name>
<keyword evidence="7" id="KW-0520">NAD</keyword>
<accession>A0A5B8XSE7</accession>
<dbReference type="Pfam" id="PF12804">
    <property type="entry name" value="NTP_transf_3"/>
    <property type="match status" value="1"/>
</dbReference>
<dbReference type="InterPro" id="IPR050071">
    <property type="entry name" value="Dehydroquinate_synthase"/>
</dbReference>
<dbReference type="AlphaFoldDB" id="A0A5B8XSE7"/>
<dbReference type="Pfam" id="PF01761">
    <property type="entry name" value="DHQ_synthase"/>
    <property type="match status" value="1"/>
</dbReference>
<dbReference type="Gene3D" id="3.90.550.10">
    <property type="entry name" value="Spore Coat Polysaccharide Biosynthesis Protein SpsA, Chain A"/>
    <property type="match status" value="1"/>
</dbReference>
<dbReference type="GO" id="GO:0000166">
    <property type="term" value="F:nucleotide binding"/>
    <property type="evidence" value="ECO:0007669"/>
    <property type="project" value="UniProtKB-KW"/>
</dbReference>
<evidence type="ECO:0000259" key="10">
    <source>
        <dbReference type="Pfam" id="PF12804"/>
    </source>
</evidence>